<accession>A0AAV3PMA7</accession>
<comment type="caution">
    <text evidence="2">The sequence shown here is derived from an EMBL/GenBank/DDBJ whole genome shotgun (WGS) entry which is preliminary data.</text>
</comment>
<name>A0AAV3PMA7_LITER</name>
<reference evidence="2 3" key="1">
    <citation type="submission" date="2024-01" db="EMBL/GenBank/DDBJ databases">
        <title>The complete chloroplast genome sequence of Lithospermum erythrorhizon: insights into the phylogenetic relationship among Boraginaceae species and the maternal lineages of purple gromwells.</title>
        <authorList>
            <person name="Okada T."/>
            <person name="Watanabe K."/>
        </authorList>
    </citation>
    <scope>NUCLEOTIDE SEQUENCE [LARGE SCALE GENOMIC DNA]</scope>
</reference>
<evidence type="ECO:0000313" key="3">
    <source>
        <dbReference type="Proteomes" id="UP001454036"/>
    </source>
</evidence>
<organism evidence="2 3">
    <name type="scientific">Lithospermum erythrorhizon</name>
    <name type="common">Purple gromwell</name>
    <name type="synonym">Lithospermum officinale var. erythrorhizon</name>
    <dbReference type="NCBI Taxonomy" id="34254"/>
    <lineage>
        <taxon>Eukaryota</taxon>
        <taxon>Viridiplantae</taxon>
        <taxon>Streptophyta</taxon>
        <taxon>Embryophyta</taxon>
        <taxon>Tracheophyta</taxon>
        <taxon>Spermatophyta</taxon>
        <taxon>Magnoliopsida</taxon>
        <taxon>eudicotyledons</taxon>
        <taxon>Gunneridae</taxon>
        <taxon>Pentapetalae</taxon>
        <taxon>asterids</taxon>
        <taxon>lamiids</taxon>
        <taxon>Boraginales</taxon>
        <taxon>Boraginaceae</taxon>
        <taxon>Boraginoideae</taxon>
        <taxon>Lithospermeae</taxon>
        <taxon>Lithospermum</taxon>
    </lineage>
</organism>
<keyword evidence="3" id="KW-1185">Reference proteome</keyword>
<evidence type="ECO:0000256" key="1">
    <source>
        <dbReference type="SAM" id="MobiDB-lite"/>
    </source>
</evidence>
<proteinExistence type="predicted"/>
<sequence length="111" mass="12450">MQLDGQERVRKGVDFVRMEQGGEDSLGIGFFRFGVEGRWSSWSEQVRLGFSIRLILIAPCEHVSIREGNRSDVPLTQPGNGPEGTDAWGMSTSRRKAHFELWVIGRATLSD</sequence>
<feature type="region of interest" description="Disordered" evidence="1">
    <location>
        <begin position="69"/>
        <end position="90"/>
    </location>
</feature>
<gene>
    <name evidence="2" type="ORF">LIER_37432</name>
</gene>
<dbReference type="EMBL" id="BAABME010017988">
    <property type="protein sequence ID" value="GAA0152141.1"/>
    <property type="molecule type" value="Genomic_DNA"/>
</dbReference>
<protein>
    <submittedName>
        <fullName evidence="2">Uncharacterized protein</fullName>
    </submittedName>
</protein>
<evidence type="ECO:0000313" key="2">
    <source>
        <dbReference type="EMBL" id="GAA0152141.1"/>
    </source>
</evidence>
<dbReference type="Proteomes" id="UP001454036">
    <property type="component" value="Unassembled WGS sequence"/>
</dbReference>
<dbReference type="AlphaFoldDB" id="A0AAV3PMA7"/>